<feature type="transmembrane region" description="Helical" evidence="2">
    <location>
        <begin position="27"/>
        <end position="46"/>
    </location>
</feature>
<dbReference type="RefSeq" id="WP_096913843.1">
    <property type="nucleotide sequence ID" value="NZ_JBHSIH010000001.1"/>
</dbReference>
<feature type="region of interest" description="Disordered" evidence="1">
    <location>
        <begin position="257"/>
        <end position="283"/>
    </location>
</feature>
<gene>
    <name evidence="3" type="ORF">ACFSPV_14895</name>
</gene>
<dbReference type="EMBL" id="JBHUIG010000016">
    <property type="protein sequence ID" value="MFD2319993.1"/>
    <property type="molecule type" value="Genomic_DNA"/>
</dbReference>
<comment type="caution">
    <text evidence="3">The sequence shown here is derived from an EMBL/GenBank/DDBJ whole genome shotgun (WGS) entry which is preliminary data.</text>
</comment>
<keyword evidence="4" id="KW-1185">Reference proteome</keyword>
<feature type="transmembrane region" description="Helical" evidence="2">
    <location>
        <begin position="94"/>
        <end position="118"/>
    </location>
</feature>
<dbReference type="InterPro" id="IPR047798">
    <property type="entry name" value="BPSS1780-like"/>
</dbReference>
<feature type="compositionally biased region" description="Pro residues" evidence="1">
    <location>
        <begin position="269"/>
        <end position="283"/>
    </location>
</feature>
<evidence type="ECO:0000256" key="2">
    <source>
        <dbReference type="SAM" id="Phobius"/>
    </source>
</evidence>
<keyword evidence="2" id="KW-0472">Membrane</keyword>
<evidence type="ECO:0000313" key="3">
    <source>
        <dbReference type="EMBL" id="MFD2319993.1"/>
    </source>
</evidence>
<feature type="transmembrane region" description="Helical" evidence="2">
    <location>
        <begin position="145"/>
        <end position="164"/>
    </location>
</feature>
<feature type="transmembrane region" description="Helical" evidence="2">
    <location>
        <begin position="202"/>
        <end position="222"/>
    </location>
</feature>
<dbReference type="NCBIfam" id="NF041043">
    <property type="entry name" value="BPSS1780_fam"/>
    <property type="match status" value="1"/>
</dbReference>
<reference evidence="4" key="1">
    <citation type="journal article" date="2019" name="Int. J. Syst. Evol. Microbiol.">
        <title>The Global Catalogue of Microorganisms (GCM) 10K type strain sequencing project: providing services to taxonomists for standard genome sequencing and annotation.</title>
        <authorList>
            <consortium name="The Broad Institute Genomics Platform"/>
            <consortium name="The Broad Institute Genome Sequencing Center for Infectious Disease"/>
            <person name="Wu L."/>
            <person name="Ma J."/>
        </authorList>
    </citation>
    <scope>NUCLEOTIDE SEQUENCE [LARGE SCALE GENOMIC DNA]</scope>
    <source>
        <strain evidence="4">CCUG 62793</strain>
    </source>
</reference>
<protein>
    <submittedName>
        <fullName evidence="3">BPSS1780 family membrane protein</fullName>
    </submittedName>
</protein>
<keyword evidence="2" id="KW-1133">Transmembrane helix</keyword>
<organism evidence="3 4">
    <name type="scientific">Delftia deserti</name>
    <dbReference type="NCBI Taxonomy" id="1651218"/>
    <lineage>
        <taxon>Bacteria</taxon>
        <taxon>Pseudomonadati</taxon>
        <taxon>Pseudomonadota</taxon>
        <taxon>Betaproteobacteria</taxon>
        <taxon>Burkholderiales</taxon>
        <taxon>Comamonadaceae</taxon>
        <taxon>Delftia</taxon>
    </lineage>
</organism>
<feature type="transmembrane region" description="Helical" evidence="2">
    <location>
        <begin position="52"/>
        <end position="73"/>
    </location>
</feature>
<dbReference type="Proteomes" id="UP001597287">
    <property type="component" value="Unassembled WGS sequence"/>
</dbReference>
<accession>A0ABW5EQS4</accession>
<feature type="transmembrane region" description="Helical" evidence="2">
    <location>
        <begin position="229"/>
        <end position="249"/>
    </location>
</feature>
<evidence type="ECO:0000256" key="1">
    <source>
        <dbReference type="SAM" id="MobiDB-lite"/>
    </source>
</evidence>
<keyword evidence="2" id="KW-0812">Transmembrane</keyword>
<name>A0ABW5EQS4_9BURK</name>
<proteinExistence type="predicted"/>
<evidence type="ECO:0000313" key="4">
    <source>
        <dbReference type="Proteomes" id="UP001597287"/>
    </source>
</evidence>
<sequence>MKLLIVPARTGLQWVQQGIRTFRQQPLALAALFFLSMAAMSLVTVLPLIGPVIALGLLPATSLAMMVAAAEASHGRAPTPALLLVAFRTGRQRLNSMLTLGAMYAAGFLLIMGLSMLVDDGQFANVYLGGEPLTREIAESPDFQAAMWLSMGLYLPLSLLFWHAPGLVHWHNVPPVKAVFFSLVACVRNIGALVVFGLSWMGVFIVAGIVMALISAVLAQVLGSIANGLMIGTAMLLAAMFFTSIVFTFRDCFAAPDESDGSDAIGTEPPAPPAPPAPPGLSG</sequence>